<dbReference type="InterPro" id="IPR050846">
    <property type="entry name" value="TLCD"/>
</dbReference>
<evidence type="ECO:0000256" key="2">
    <source>
        <dbReference type="ARBA" id="ARBA00022692"/>
    </source>
</evidence>
<name>A0ABR1G3V6_AURAN</name>
<keyword evidence="10" id="KW-1185">Reference proteome</keyword>
<sequence length="256" mass="28305">MSTLQYQLLFLAAVHGACSKLFSTYATGAFQAKSAVMAHYVPFLICFVGMAAYGDYLWLADETLSDGFDKTWGFHAGAEAIVVSMLAVQLYDIPVSLSVDDLRVPTFIAHHFAVLYLAVVVLKYRCFYYYAVYFLGVIETSSPFLALVDAFRDFPALAEAYPQTNEAIRYAFIVAFFLVRVVFWVPCSAAFWRDATALLDPATPSHGVPDAVVYSVLLLNLGLTLLQFHWASLIGKAAKKMLLGDTSDRAGEAKRK</sequence>
<comment type="subcellular location">
    <subcellularLocation>
        <location evidence="1">Membrane</location>
        <topology evidence="1">Multi-pass membrane protein</topology>
    </subcellularLocation>
</comment>
<dbReference type="Pfam" id="PF03798">
    <property type="entry name" value="TRAM_LAG1_CLN8"/>
    <property type="match status" value="1"/>
</dbReference>
<feature type="transmembrane region" description="Helical" evidence="6">
    <location>
        <begin position="102"/>
        <end position="121"/>
    </location>
</feature>
<feature type="transmembrane region" description="Helical" evidence="6">
    <location>
        <begin position="212"/>
        <end position="231"/>
    </location>
</feature>
<evidence type="ECO:0000256" key="4">
    <source>
        <dbReference type="ARBA" id="ARBA00023136"/>
    </source>
</evidence>
<reference evidence="9 10" key="1">
    <citation type="submission" date="2024-03" db="EMBL/GenBank/DDBJ databases">
        <title>Aureococcus anophagefferens CCMP1851 and Kratosvirus quantuckense: Draft genome of a second virus-susceptible host strain in the model system.</title>
        <authorList>
            <person name="Chase E."/>
            <person name="Truchon A.R."/>
            <person name="Schepens W."/>
            <person name="Wilhelm S.W."/>
        </authorList>
    </citation>
    <scope>NUCLEOTIDE SEQUENCE [LARGE SCALE GENOMIC DNA]</scope>
    <source>
        <strain evidence="9 10">CCMP1851</strain>
    </source>
</reference>
<dbReference type="EMBL" id="JBBJCI010000126">
    <property type="protein sequence ID" value="KAK7247804.1"/>
    <property type="molecule type" value="Genomic_DNA"/>
</dbReference>
<keyword evidence="7" id="KW-0732">Signal</keyword>
<feature type="transmembrane region" description="Helical" evidence="6">
    <location>
        <begin position="168"/>
        <end position="192"/>
    </location>
</feature>
<feature type="domain" description="TLC" evidence="8">
    <location>
        <begin position="35"/>
        <end position="243"/>
    </location>
</feature>
<feature type="signal peptide" evidence="7">
    <location>
        <begin position="1"/>
        <end position="19"/>
    </location>
</feature>
<protein>
    <recommendedName>
        <fullName evidence="8">TLC domain-containing protein</fullName>
    </recommendedName>
</protein>
<evidence type="ECO:0000259" key="8">
    <source>
        <dbReference type="PROSITE" id="PS50922"/>
    </source>
</evidence>
<proteinExistence type="predicted"/>
<evidence type="ECO:0000313" key="9">
    <source>
        <dbReference type="EMBL" id="KAK7247804.1"/>
    </source>
</evidence>
<evidence type="ECO:0000256" key="1">
    <source>
        <dbReference type="ARBA" id="ARBA00004141"/>
    </source>
</evidence>
<evidence type="ECO:0000256" key="3">
    <source>
        <dbReference type="ARBA" id="ARBA00022989"/>
    </source>
</evidence>
<evidence type="ECO:0000256" key="5">
    <source>
        <dbReference type="PROSITE-ProRule" id="PRU00205"/>
    </source>
</evidence>
<keyword evidence="2 5" id="KW-0812">Transmembrane</keyword>
<feature type="chain" id="PRO_5046971155" description="TLC domain-containing protein" evidence="7">
    <location>
        <begin position="20"/>
        <end position="256"/>
    </location>
</feature>
<dbReference type="PROSITE" id="PS50922">
    <property type="entry name" value="TLC"/>
    <property type="match status" value="1"/>
</dbReference>
<dbReference type="Proteomes" id="UP001363151">
    <property type="component" value="Unassembled WGS sequence"/>
</dbReference>
<dbReference type="InterPro" id="IPR006634">
    <property type="entry name" value="TLC-dom"/>
</dbReference>
<keyword evidence="4 5" id="KW-0472">Membrane</keyword>
<dbReference type="PANTHER" id="PTHR13439">
    <property type="entry name" value="CT120 PROTEIN"/>
    <property type="match status" value="1"/>
</dbReference>
<accession>A0ABR1G3V6</accession>
<organism evidence="9 10">
    <name type="scientific">Aureococcus anophagefferens</name>
    <name type="common">Harmful bloom alga</name>
    <dbReference type="NCBI Taxonomy" id="44056"/>
    <lineage>
        <taxon>Eukaryota</taxon>
        <taxon>Sar</taxon>
        <taxon>Stramenopiles</taxon>
        <taxon>Ochrophyta</taxon>
        <taxon>Pelagophyceae</taxon>
        <taxon>Pelagomonadales</taxon>
        <taxon>Pelagomonadaceae</taxon>
        <taxon>Aureococcus</taxon>
    </lineage>
</organism>
<evidence type="ECO:0000256" key="6">
    <source>
        <dbReference type="SAM" id="Phobius"/>
    </source>
</evidence>
<evidence type="ECO:0000313" key="10">
    <source>
        <dbReference type="Proteomes" id="UP001363151"/>
    </source>
</evidence>
<gene>
    <name evidence="9" type="ORF">SO694_00121083</name>
</gene>
<comment type="caution">
    <text evidence="9">The sequence shown here is derived from an EMBL/GenBank/DDBJ whole genome shotgun (WGS) entry which is preliminary data.</text>
</comment>
<feature type="transmembrane region" description="Helical" evidence="6">
    <location>
        <begin position="72"/>
        <end position="90"/>
    </location>
</feature>
<keyword evidence="3 6" id="KW-1133">Transmembrane helix</keyword>
<evidence type="ECO:0000256" key="7">
    <source>
        <dbReference type="SAM" id="SignalP"/>
    </source>
</evidence>
<feature type="transmembrane region" description="Helical" evidence="6">
    <location>
        <begin position="40"/>
        <end position="60"/>
    </location>
</feature>